<dbReference type="RefSeq" id="XP_017784484.1">
    <property type="nucleotide sequence ID" value="XM_017928995.1"/>
</dbReference>
<dbReference type="InterPro" id="IPR010994">
    <property type="entry name" value="RuvA_2-like"/>
</dbReference>
<accession>A0ABM1NCD4</accession>
<dbReference type="PANTHER" id="PTHR21180:SF32">
    <property type="entry name" value="ENDONUCLEASE_EXONUCLEASE_PHOSPHATASE FAMILY DOMAIN-CONTAINING PROTEIN 1"/>
    <property type="match status" value="1"/>
</dbReference>
<dbReference type="PANTHER" id="PTHR21180">
    <property type="entry name" value="ENDONUCLEASE/EXONUCLEASE/PHOSPHATASE FAMILY DOMAIN-CONTAINING PROTEIN 1"/>
    <property type="match status" value="1"/>
</dbReference>
<dbReference type="Gene3D" id="1.10.150.280">
    <property type="entry name" value="AF1531-like domain"/>
    <property type="match status" value="1"/>
</dbReference>
<dbReference type="Pfam" id="PF12836">
    <property type="entry name" value="HHH_3"/>
    <property type="match status" value="2"/>
</dbReference>
<evidence type="ECO:0000313" key="1">
    <source>
        <dbReference type="Proteomes" id="UP000695000"/>
    </source>
</evidence>
<dbReference type="Gene3D" id="1.10.150.320">
    <property type="entry name" value="Photosystem II 12 kDa extrinsic protein"/>
    <property type="match status" value="1"/>
</dbReference>
<name>A0ABM1NCD4_NICVS</name>
<evidence type="ECO:0000313" key="2">
    <source>
        <dbReference type="RefSeq" id="XP_017784484.1"/>
    </source>
</evidence>
<organism evidence="1 2">
    <name type="scientific">Nicrophorus vespilloides</name>
    <name type="common">Boreal carrion beetle</name>
    <dbReference type="NCBI Taxonomy" id="110193"/>
    <lineage>
        <taxon>Eukaryota</taxon>
        <taxon>Metazoa</taxon>
        <taxon>Ecdysozoa</taxon>
        <taxon>Arthropoda</taxon>
        <taxon>Hexapoda</taxon>
        <taxon>Insecta</taxon>
        <taxon>Pterygota</taxon>
        <taxon>Neoptera</taxon>
        <taxon>Endopterygota</taxon>
        <taxon>Coleoptera</taxon>
        <taxon>Polyphaga</taxon>
        <taxon>Staphyliniformia</taxon>
        <taxon>Silphidae</taxon>
        <taxon>Nicrophorinae</taxon>
        <taxon>Nicrophorus</taxon>
    </lineage>
</organism>
<proteinExistence type="predicted"/>
<gene>
    <name evidence="2" type="primary">LOC108568084</name>
</gene>
<dbReference type="InterPro" id="IPR036691">
    <property type="entry name" value="Endo/exonu/phosph_ase_sf"/>
</dbReference>
<dbReference type="SUPFAM" id="SSF47781">
    <property type="entry name" value="RuvA domain 2-like"/>
    <property type="match status" value="2"/>
</dbReference>
<dbReference type="Gene3D" id="3.60.10.10">
    <property type="entry name" value="Endonuclease/exonuclease/phosphatase"/>
    <property type="match status" value="1"/>
</dbReference>
<dbReference type="Proteomes" id="UP000695000">
    <property type="component" value="Unplaced"/>
</dbReference>
<sequence length="534" mass="59915">MLVKMGQTSSFPKSRRRSLRSPFLFRRSSKANLSHTFSLPEECSKIEQLNVNFASEEELMTLPGINREIAKGIIRHRQQIGRFRKIEDLALVPGIGAENLDRIKAEVCVRSNNSNSNSRAQSVDSLKCETRIQSKLINLNKASVFDLQETLGITQEMAANIVCYRTKKGDFKKIEDLLKVKSISAMRYTNMCQHLTIEDESGDSNLSRTTSASEVRTNGSVLANGTSTPTKHRKTSSAPVKLHVANGLPSPSSLGDIFDLLSAYSHRPIPEEDFRFKRNGKDAIRVATWNLDGFSFEKAQNMGVREVVCRTILENRWSIVCFQDVLEEEALQLIVDELNFPRLRKVTEFRANSREWQCSVLDSHLAFIYDTQSGSIGVDMITLKQETLEEYRAALAEFTVGLVRLQILNVELHEKVPVEMIEEKLKELKDPNQLVVLGDFTNLVCGDQRREIGNLQAVLPVQSNTSSNNVKTKYSDNILVSGNVKSLLTGSWSVVRQGLTHLAIPNGWSWGGTVSPHCPIWTELYVAPPSENGF</sequence>
<reference evidence="2" key="1">
    <citation type="submission" date="2025-08" db="UniProtKB">
        <authorList>
            <consortium name="RefSeq"/>
        </authorList>
    </citation>
    <scope>IDENTIFICATION</scope>
    <source>
        <tissue evidence="2">Whole Larva</tissue>
    </source>
</reference>
<protein>
    <submittedName>
        <fullName evidence="2">Endonuclease/exonuclease/phosphatase family domain-containing protein 1-like</fullName>
    </submittedName>
</protein>
<dbReference type="SUPFAM" id="SSF56219">
    <property type="entry name" value="DNase I-like"/>
    <property type="match status" value="1"/>
</dbReference>
<keyword evidence="1" id="KW-1185">Reference proteome</keyword>
<dbReference type="GeneID" id="108568084"/>
<dbReference type="InterPro" id="IPR051675">
    <property type="entry name" value="Endo/Exo/Phosphatase_dom_1"/>
</dbReference>